<evidence type="ECO:0000313" key="1">
    <source>
        <dbReference type="EMBL" id="MCF3947545.1"/>
    </source>
</evidence>
<dbReference type="Gene3D" id="2.60.120.620">
    <property type="entry name" value="q2cbj1_9rhob like domain"/>
    <property type="match status" value="1"/>
</dbReference>
<dbReference type="EMBL" id="JAKGBZ010000025">
    <property type="protein sequence ID" value="MCF3947545.1"/>
    <property type="molecule type" value="Genomic_DNA"/>
</dbReference>
<keyword evidence="2" id="KW-1185">Reference proteome</keyword>
<proteinExistence type="predicted"/>
<sequence length="225" mass="25967">MIYPPAPETSEVVDHFCKSIRQARQQEWPYRHWLFTDIFPESLWARLLALPIVPPMLGHTDGTRNSYNDRRCFITTLLRSKFPSCAVLAEALQKPNVAKLMAETCGIDVAGAFLRIEYIQDTEGTWLEPHRDIPEKLFSMVIYLFSGPGTEEWGTDIYDSEKRWVGQSPGDFNSGVIFVPGENTWHGFEPRPILGIRRLMEVNYVAPNWRDREQLAFPDRPIRIA</sequence>
<dbReference type="Proteomes" id="UP001521209">
    <property type="component" value="Unassembled WGS sequence"/>
</dbReference>
<comment type="caution">
    <text evidence="1">The sequence shown here is derived from an EMBL/GenBank/DDBJ whole genome shotgun (WGS) entry which is preliminary data.</text>
</comment>
<reference evidence="1 2" key="1">
    <citation type="submission" date="2022-01" db="EMBL/GenBank/DDBJ databases">
        <authorList>
            <person name="Won M."/>
            <person name="Kim S.-J."/>
            <person name="Kwon S.-W."/>
        </authorList>
    </citation>
    <scope>NUCLEOTIDE SEQUENCE [LARGE SCALE GENOMIC DNA]</scope>
    <source>
        <strain evidence="1 2">KCTC 23505</strain>
    </source>
</reference>
<accession>A0ABS9E0J5</accession>
<dbReference type="RefSeq" id="WP_235704795.1">
    <property type="nucleotide sequence ID" value="NZ_JAKGBZ010000025.1"/>
</dbReference>
<protein>
    <submittedName>
        <fullName evidence="1">2OG-Fe(II) oxygenase</fullName>
    </submittedName>
</protein>
<evidence type="ECO:0000313" key="2">
    <source>
        <dbReference type="Proteomes" id="UP001521209"/>
    </source>
</evidence>
<gene>
    <name evidence="1" type="ORF">L2A60_12740</name>
</gene>
<organism evidence="1 2">
    <name type="scientific">Acidiphilium iwatense</name>
    <dbReference type="NCBI Taxonomy" id="768198"/>
    <lineage>
        <taxon>Bacteria</taxon>
        <taxon>Pseudomonadati</taxon>
        <taxon>Pseudomonadota</taxon>
        <taxon>Alphaproteobacteria</taxon>
        <taxon>Acetobacterales</taxon>
        <taxon>Acidocellaceae</taxon>
        <taxon>Acidiphilium</taxon>
    </lineage>
</organism>
<name>A0ABS9E0J5_9PROT</name>